<comment type="caution">
    <text evidence="3">The sequence shown here is derived from an EMBL/GenBank/DDBJ whole genome shotgun (WGS) entry which is preliminary data.</text>
</comment>
<keyword evidence="4" id="KW-1185">Reference proteome</keyword>
<dbReference type="EMBL" id="JBHTEY010000004">
    <property type="protein sequence ID" value="MFC7616287.1"/>
    <property type="molecule type" value="Genomic_DNA"/>
</dbReference>
<accession>A0ABW2TR57</accession>
<feature type="coiled-coil region" evidence="1">
    <location>
        <begin position="47"/>
        <end position="81"/>
    </location>
</feature>
<evidence type="ECO:0000313" key="4">
    <source>
        <dbReference type="Proteomes" id="UP001596512"/>
    </source>
</evidence>
<gene>
    <name evidence="3" type="ORF">ACFQV2_25265</name>
</gene>
<name>A0ABW2TR57_9PSEU</name>
<protein>
    <submittedName>
        <fullName evidence="3">DivIVA domain-containing protein</fullName>
    </submittedName>
</protein>
<evidence type="ECO:0000256" key="1">
    <source>
        <dbReference type="SAM" id="Coils"/>
    </source>
</evidence>
<keyword evidence="1" id="KW-0175">Coiled coil</keyword>
<organism evidence="3 4">
    <name type="scientific">Actinokineospora soli</name>
    <dbReference type="NCBI Taxonomy" id="1048753"/>
    <lineage>
        <taxon>Bacteria</taxon>
        <taxon>Bacillati</taxon>
        <taxon>Actinomycetota</taxon>
        <taxon>Actinomycetes</taxon>
        <taxon>Pseudonocardiales</taxon>
        <taxon>Pseudonocardiaceae</taxon>
        <taxon>Actinokineospora</taxon>
    </lineage>
</organism>
<dbReference type="NCBIfam" id="TIGR03544">
    <property type="entry name" value="DivI1A_domain"/>
    <property type="match status" value="1"/>
</dbReference>
<dbReference type="Gene3D" id="6.10.250.660">
    <property type="match status" value="1"/>
</dbReference>
<feature type="region of interest" description="Disordered" evidence="2">
    <location>
        <begin position="127"/>
        <end position="177"/>
    </location>
</feature>
<proteinExistence type="predicted"/>
<reference evidence="4" key="1">
    <citation type="journal article" date="2019" name="Int. J. Syst. Evol. Microbiol.">
        <title>The Global Catalogue of Microorganisms (GCM) 10K type strain sequencing project: providing services to taxonomists for standard genome sequencing and annotation.</title>
        <authorList>
            <consortium name="The Broad Institute Genomics Platform"/>
            <consortium name="The Broad Institute Genome Sequencing Center for Infectious Disease"/>
            <person name="Wu L."/>
            <person name="Ma J."/>
        </authorList>
    </citation>
    <scope>NUCLEOTIDE SEQUENCE [LARGE SCALE GENOMIC DNA]</scope>
    <source>
        <strain evidence="4">JCM 17695</strain>
    </source>
</reference>
<evidence type="ECO:0000313" key="3">
    <source>
        <dbReference type="EMBL" id="MFC7616287.1"/>
    </source>
</evidence>
<sequence>MTSLDTPDDLVPLRTDFDPAFRGYDRDQVRRFVAEVEADLRLLAADRDGAVARAESIARELEAARAENRELRERCDRISRTPIDAAALTERLRRMVELARAEADEIVARARAAAEVRAAAAVREISDERAAPGRGAPNWSPRPPRARSGSWPRPGSGRGGWTRPARGCPPRWAKPAG</sequence>
<evidence type="ECO:0000256" key="2">
    <source>
        <dbReference type="SAM" id="MobiDB-lite"/>
    </source>
</evidence>
<dbReference type="Proteomes" id="UP001596512">
    <property type="component" value="Unassembled WGS sequence"/>
</dbReference>
<feature type="compositionally biased region" description="Low complexity" evidence="2">
    <location>
        <begin position="146"/>
        <end position="155"/>
    </location>
</feature>
<dbReference type="InterPro" id="IPR019933">
    <property type="entry name" value="DivIVA_domain"/>
</dbReference>